<dbReference type="SMART" id="SM00228">
    <property type="entry name" value="PDZ"/>
    <property type="match status" value="1"/>
</dbReference>
<dbReference type="AlphaFoldDB" id="A0AAJ7U6L6"/>
<feature type="domain" description="PDZ" evidence="4">
    <location>
        <begin position="530"/>
        <end position="596"/>
    </location>
</feature>
<protein>
    <submittedName>
        <fullName evidence="8">Rhophilin-2-like isoform X2</fullName>
    </submittedName>
</protein>
<evidence type="ECO:0000259" key="4">
    <source>
        <dbReference type="PROSITE" id="PS50106"/>
    </source>
</evidence>
<evidence type="ECO:0000313" key="7">
    <source>
        <dbReference type="Proteomes" id="UP001318040"/>
    </source>
</evidence>
<dbReference type="Pfam" id="PF00595">
    <property type="entry name" value="PDZ"/>
    <property type="match status" value="1"/>
</dbReference>
<feature type="region of interest" description="Disordered" evidence="3">
    <location>
        <begin position="658"/>
        <end position="688"/>
    </location>
</feature>
<dbReference type="InterPro" id="IPR038499">
    <property type="entry name" value="BRO1_sf"/>
</dbReference>
<dbReference type="InterPro" id="IPR047138">
    <property type="entry name" value="RHPN1_2"/>
</dbReference>
<dbReference type="SMART" id="SM01041">
    <property type="entry name" value="BRO1"/>
    <property type="match status" value="1"/>
</dbReference>
<dbReference type="InterPro" id="IPR004328">
    <property type="entry name" value="BRO1_dom"/>
</dbReference>
<dbReference type="PROSITE" id="PS51180">
    <property type="entry name" value="BRO1"/>
    <property type="match status" value="1"/>
</dbReference>
<dbReference type="SUPFAM" id="SSF46585">
    <property type="entry name" value="HR1 repeat"/>
    <property type="match status" value="1"/>
</dbReference>
<keyword evidence="2" id="KW-0175">Coiled coil</keyword>
<evidence type="ECO:0000259" key="5">
    <source>
        <dbReference type="PROSITE" id="PS51180"/>
    </source>
</evidence>
<dbReference type="GO" id="GO:0051497">
    <property type="term" value="P:negative regulation of stress fiber assembly"/>
    <property type="evidence" value="ECO:0007669"/>
    <property type="project" value="TreeGrafter"/>
</dbReference>
<dbReference type="Gene3D" id="2.30.42.10">
    <property type="match status" value="1"/>
</dbReference>
<dbReference type="SMART" id="SM00742">
    <property type="entry name" value="Hr1"/>
    <property type="match status" value="1"/>
</dbReference>
<gene>
    <name evidence="8" type="primary">LOC116954209</name>
</gene>
<feature type="compositionally biased region" description="Acidic residues" evidence="3">
    <location>
        <begin position="18"/>
        <end position="32"/>
    </location>
</feature>
<dbReference type="InterPro" id="IPR001478">
    <property type="entry name" value="PDZ"/>
</dbReference>
<dbReference type="InterPro" id="IPR011072">
    <property type="entry name" value="HR1_rho-bd"/>
</dbReference>
<dbReference type="Pfam" id="PF02185">
    <property type="entry name" value="HR1"/>
    <property type="match status" value="1"/>
</dbReference>
<accession>A0AAJ7U6L6</accession>
<name>A0AAJ7U6L6_PETMA</name>
<sequence>MIETQASDCVKEKMGEEMTGEGEEDEEDEEEGVGLRKGCDPFYMTRRGKLQTERMKLNDRIIRVARLREGAQNLYRATNNTKVRESVSLELSFVNSNLQLLWEELAEVNGSVDVYQPESTTVAIPMIPLGLKETKEIDFTTEIQEFICEHYGEDGSKYLPEIKEFMALRQAARTPTRDEAGLGLLMEYCSQLAAAEARFFPPYRRTKIRFTWCDSLSGLPCEDREAGFERASVLLNVGALYTQIAARCDRTALAGIDSAIAAFERAAGVLSYLAEALPHPQTADLSPACLALLVRVCACQAQECVFERLCHAGLHNDFHSLLTAAQEAAKVAEDYTGVVGAMQQPELAEVLPFCWKSLLKAKSEHFGAVAHYYLALALLDHAPAPGEDSRDQEKALMDVHETLPEGPSMHVVVTNRDERTKLALGHLSKAVWRHEDAVRTAELCRSLRRLGNLQNFLATARDQAKARLAKFQTDGGFINASEAPEIAPETHHNPELKPPVFDKVEGTDIFRRLGPLSVFSAKQCLSKPRKVHLSKPAEGYGMRLGGDSPVRVVLVQPGSAAMRSGIKECDYIIGVGGQDCRWLGQAAVADLMTQAGIAAVEVEVVTPLRLLTFSEGSPEQRRIDSSPRPLATGTITGASTLTSGERVRGRKTLRDKVSSLFGRKKSRPKSVPGTLSSMFDRTKDWRGY</sequence>
<feature type="region of interest" description="Disordered" evidence="3">
    <location>
        <begin position="1"/>
        <end position="37"/>
    </location>
</feature>
<feature type="domain" description="BRO1" evidence="5">
    <location>
        <begin position="125"/>
        <end position="516"/>
    </location>
</feature>
<feature type="region of interest" description="Disordered" evidence="3">
    <location>
        <begin position="616"/>
        <end position="636"/>
    </location>
</feature>
<reference evidence="8" key="1">
    <citation type="submission" date="2025-08" db="UniProtKB">
        <authorList>
            <consortium name="RefSeq"/>
        </authorList>
    </citation>
    <scope>IDENTIFICATION</scope>
    <source>
        <tissue evidence="8">Sperm</tissue>
    </source>
</reference>
<dbReference type="Gene3D" id="1.25.40.280">
    <property type="entry name" value="alix/aip1 like domains"/>
    <property type="match status" value="1"/>
</dbReference>
<evidence type="ECO:0000259" key="6">
    <source>
        <dbReference type="PROSITE" id="PS51860"/>
    </source>
</evidence>
<evidence type="ECO:0000313" key="8">
    <source>
        <dbReference type="RefSeq" id="XP_032830637.1"/>
    </source>
</evidence>
<dbReference type="GeneID" id="116954209"/>
<dbReference type="RefSeq" id="XP_032830637.1">
    <property type="nucleotide sequence ID" value="XM_032974746.1"/>
</dbReference>
<dbReference type="PROSITE" id="PS51860">
    <property type="entry name" value="REM_1"/>
    <property type="match status" value="1"/>
</dbReference>
<dbReference type="GO" id="GO:0007165">
    <property type="term" value="P:signal transduction"/>
    <property type="evidence" value="ECO:0007669"/>
    <property type="project" value="InterPro"/>
</dbReference>
<dbReference type="Gene3D" id="1.10.287.160">
    <property type="entry name" value="HR1 repeat"/>
    <property type="match status" value="1"/>
</dbReference>
<proteinExistence type="inferred from homology"/>
<evidence type="ECO:0000256" key="1">
    <source>
        <dbReference type="ARBA" id="ARBA00010369"/>
    </source>
</evidence>
<evidence type="ECO:0000256" key="2">
    <source>
        <dbReference type="PROSITE-ProRule" id="PRU01207"/>
    </source>
</evidence>
<dbReference type="SUPFAM" id="SSF50156">
    <property type="entry name" value="PDZ domain-like"/>
    <property type="match status" value="1"/>
</dbReference>
<comment type="similarity">
    <text evidence="1">Belongs to the RHPN family.</text>
</comment>
<dbReference type="PANTHER" id="PTHR23031:SF5">
    <property type="entry name" value="RHOPHILIN-2-RELATED"/>
    <property type="match status" value="1"/>
</dbReference>
<dbReference type="Pfam" id="PF03097">
    <property type="entry name" value="BRO1"/>
    <property type="match status" value="1"/>
</dbReference>
<evidence type="ECO:0000256" key="3">
    <source>
        <dbReference type="SAM" id="MobiDB-lite"/>
    </source>
</evidence>
<feature type="domain" description="REM-1" evidence="6">
    <location>
        <begin position="34"/>
        <end position="114"/>
    </location>
</feature>
<dbReference type="InterPro" id="IPR036034">
    <property type="entry name" value="PDZ_sf"/>
</dbReference>
<organism evidence="7 8">
    <name type="scientific">Petromyzon marinus</name>
    <name type="common">Sea lamprey</name>
    <dbReference type="NCBI Taxonomy" id="7757"/>
    <lineage>
        <taxon>Eukaryota</taxon>
        <taxon>Metazoa</taxon>
        <taxon>Chordata</taxon>
        <taxon>Craniata</taxon>
        <taxon>Vertebrata</taxon>
        <taxon>Cyclostomata</taxon>
        <taxon>Hyperoartia</taxon>
        <taxon>Petromyzontiformes</taxon>
        <taxon>Petromyzontidae</taxon>
        <taxon>Petromyzon</taxon>
    </lineage>
</organism>
<dbReference type="PANTHER" id="PTHR23031">
    <property type="entry name" value="RHOPHILIN"/>
    <property type="match status" value="1"/>
</dbReference>
<keyword evidence="7" id="KW-1185">Reference proteome</keyword>
<dbReference type="InterPro" id="IPR036274">
    <property type="entry name" value="HR1_rpt_sf"/>
</dbReference>
<dbReference type="PROSITE" id="PS50106">
    <property type="entry name" value="PDZ"/>
    <property type="match status" value="1"/>
</dbReference>
<dbReference type="Proteomes" id="UP001318040">
    <property type="component" value="Chromosome 54"/>
</dbReference>